<proteinExistence type="predicted"/>
<keyword evidence="2" id="KW-1185">Reference proteome</keyword>
<comment type="caution">
    <text evidence="1">The sequence shown here is derived from an EMBL/GenBank/DDBJ whole genome shotgun (WGS) entry which is preliminary data.</text>
</comment>
<gene>
    <name evidence="1" type="ORF">PVAP13_3NG179370</name>
</gene>
<dbReference type="Proteomes" id="UP000823388">
    <property type="component" value="Chromosome 3N"/>
</dbReference>
<sequence length="115" mass="13170">MVKKNATVQNISLALHQPWRRARLPRFFFTGSRGYLPSMAATRLCHRKVFPSGLQQKISPTVGKVVSMEMAANLRWVQSSTRVGKWSMEQDDISELLPLHRAFLFQLQSWNPSDA</sequence>
<evidence type="ECO:0000313" key="2">
    <source>
        <dbReference type="Proteomes" id="UP000823388"/>
    </source>
</evidence>
<reference evidence="1" key="1">
    <citation type="submission" date="2020-05" db="EMBL/GenBank/DDBJ databases">
        <title>WGS assembly of Panicum virgatum.</title>
        <authorList>
            <person name="Lovell J.T."/>
            <person name="Jenkins J."/>
            <person name="Shu S."/>
            <person name="Juenger T.E."/>
            <person name="Schmutz J."/>
        </authorList>
    </citation>
    <scope>NUCLEOTIDE SEQUENCE</scope>
    <source>
        <strain evidence="1">AP13</strain>
    </source>
</reference>
<organism evidence="1 2">
    <name type="scientific">Panicum virgatum</name>
    <name type="common">Blackwell switchgrass</name>
    <dbReference type="NCBI Taxonomy" id="38727"/>
    <lineage>
        <taxon>Eukaryota</taxon>
        <taxon>Viridiplantae</taxon>
        <taxon>Streptophyta</taxon>
        <taxon>Embryophyta</taxon>
        <taxon>Tracheophyta</taxon>
        <taxon>Spermatophyta</taxon>
        <taxon>Magnoliopsida</taxon>
        <taxon>Liliopsida</taxon>
        <taxon>Poales</taxon>
        <taxon>Poaceae</taxon>
        <taxon>PACMAD clade</taxon>
        <taxon>Panicoideae</taxon>
        <taxon>Panicodae</taxon>
        <taxon>Paniceae</taxon>
        <taxon>Panicinae</taxon>
        <taxon>Panicum</taxon>
        <taxon>Panicum sect. Hiantes</taxon>
    </lineage>
</organism>
<name>A0A8T0U994_PANVG</name>
<protein>
    <submittedName>
        <fullName evidence="1">Uncharacterized protein</fullName>
    </submittedName>
</protein>
<accession>A0A8T0U994</accession>
<evidence type="ECO:0000313" key="1">
    <source>
        <dbReference type="EMBL" id="KAG2617244.1"/>
    </source>
</evidence>
<dbReference type="AlphaFoldDB" id="A0A8T0U994"/>
<dbReference type="EMBL" id="CM029042">
    <property type="protein sequence ID" value="KAG2617244.1"/>
    <property type="molecule type" value="Genomic_DNA"/>
</dbReference>